<feature type="signal peptide" evidence="1">
    <location>
        <begin position="1"/>
        <end position="24"/>
    </location>
</feature>
<sequence>MFVTYLHRLHRVALSLPLVVSVAAELLVATCAQMCTAAHEATASNSKYLANRCRQFADVQQQCCYLLYSAPNIPNTICISTSNYTVDLQQTHTVQHHAAS</sequence>
<dbReference type="Proteomes" id="UP001152320">
    <property type="component" value="Chromosome 12"/>
</dbReference>
<keyword evidence="1" id="KW-0732">Signal</keyword>
<dbReference type="EMBL" id="JAIZAY010000012">
    <property type="protein sequence ID" value="KAJ8032328.1"/>
    <property type="molecule type" value="Genomic_DNA"/>
</dbReference>
<comment type="caution">
    <text evidence="2">The sequence shown here is derived from an EMBL/GenBank/DDBJ whole genome shotgun (WGS) entry which is preliminary data.</text>
</comment>
<evidence type="ECO:0000313" key="2">
    <source>
        <dbReference type="EMBL" id="KAJ8032328.1"/>
    </source>
</evidence>
<feature type="chain" id="PRO_5040329395" description="Secreted protein" evidence="1">
    <location>
        <begin position="25"/>
        <end position="100"/>
    </location>
</feature>
<proteinExistence type="predicted"/>
<protein>
    <recommendedName>
        <fullName evidence="4">Secreted protein</fullName>
    </recommendedName>
</protein>
<evidence type="ECO:0008006" key="4">
    <source>
        <dbReference type="Google" id="ProtNLM"/>
    </source>
</evidence>
<accession>A0A9Q1BSG1</accession>
<name>A0A9Q1BSG1_HOLLE</name>
<gene>
    <name evidence="2" type="ORF">HOLleu_25827</name>
</gene>
<dbReference type="AlphaFoldDB" id="A0A9Q1BSG1"/>
<evidence type="ECO:0000313" key="3">
    <source>
        <dbReference type="Proteomes" id="UP001152320"/>
    </source>
</evidence>
<keyword evidence="3" id="KW-1185">Reference proteome</keyword>
<reference evidence="2" key="1">
    <citation type="submission" date="2021-10" db="EMBL/GenBank/DDBJ databases">
        <title>Tropical sea cucumber genome reveals ecological adaptation and Cuvierian tubules defense mechanism.</title>
        <authorList>
            <person name="Chen T."/>
        </authorList>
    </citation>
    <scope>NUCLEOTIDE SEQUENCE</scope>
    <source>
        <strain evidence="2">Nanhai2018</strain>
        <tissue evidence="2">Muscle</tissue>
    </source>
</reference>
<evidence type="ECO:0000256" key="1">
    <source>
        <dbReference type="SAM" id="SignalP"/>
    </source>
</evidence>
<organism evidence="2 3">
    <name type="scientific">Holothuria leucospilota</name>
    <name type="common">Black long sea cucumber</name>
    <name type="synonym">Mertensiothuria leucospilota</name>
    <dbReference type="NCBI Taxonomy" id="206669"/>
    <lineage>
        <taxon>Eukaryota</taxon>
        <taxon>Metazoa</taxon>
        <taxon>Echinodermata</taxon>
        <taxon>Eleutherozoa</taxon>
        <taxon>Echinozoa</taxon>
        <taxon>Holothuroidea</taxon>
        <taxon>Aspidochirotacea</taxon>
        <taxon>Aspidochirotida</taxon>
        <taxon>Holothuriidae</taxon>
        <taxon>Holothuria</taxon>
    </lineage>
</organism>